<dbReference type="PANTHER" id="PTHR48079">
    <property type="entry name" value="PROTEIN YEEZ"/>
    <property type="match status" value="1"/>
</dbReference>
<name>A0ABW6YGV6_9ACTN</name>
<sequence length="400" mass="42611">MTQGSAFVLGATGQVGRAAVRALVADGWEVTAASRGGGRDESWPAEVRSVALDRNEEGALAAGLGDGCDVLVDIVAYHGGHGRQLTALADRIGSAVVISSGAVYEDDRGRSFDTQDQPDGFPAYPLPLPENWRTVSPGEGTYGTRKVALEREVLAAGERLPTTVLRAGAIHGPYCAGPRELWFVKRVLDGRPVRVLSYGGGSRFHPVHVGNLAELIRLAAANPGTRVLNGADPQAPTVAEIGRAIDAVMGARSETVLIDGPPPRETVGLTPWTGGHPIVYDMSAAEKELGYRPVVSYEESLPATVEWLAERSTGREWREAFPGLAKYQVDFFDYAAEDAWLATRKGRAGAAVAGRPPLPCQPVTTASAWRAVRRSRPGRPARRRAGRPPPACSGTGWRGW</sequence>
<organism evidence="3 4">
    <name type="scientific">Streptomyces lateritius</name>
    <dbReference type="NCBI Taxonomy" id="67313"/>
    <lineage>
        <taxon>Bacteria</taxon>
        <taxon>Bacillati</taxon>
        <taxon>Actinomycetota</taxon>
        <taxon>Actinomycetes</taxon>
        <taxon>Kitasatosporales</taxon>
        <taxon>Streptomycetaceae</taxon>
        <taxon>Streptomyces</taxon>
    </lineage>
</organism>
<keyword evidence="4" id="KW-1185">Reference proteome</keyword>
<reference evidence="3 4" key="1">
    <citation type="submission" date="2024-10" db="EMBL/GenBank/DDBJ databases">
        <title>The Natural Products Discovery Center: Release of the First 8490 Sequenced Strains for Exploring Actinobacteria Biosynthetic Diversity.</title>
        <authorList>
            <person name="Kalkreuter E."/>
            <person name="Kautsar S.A."/>
            <person name="Yang D."/>
            <person name="Bader C.D."/>
            <person name="Teijaro C.N."/>
            <person name="Fluegel L."/>
            <person name="Davis C.M."/>
            <person name="Simpson J.R."/>
            <person name="Lauterbach L."/>
            <person name="Steele A.D."/>
            <person name="Gui C."/>
            <person name="Meng S."/>
            <person name="Li G."/>
            <person name="Viehrig K."/>
            <person name="Ye F."/>
            <person name="Su P."/>
            <person name="Kiefer A.F."/>
            <person name="Nichols A."/>
            <person name="Cepeda A.J."/>
            <person name="Yan W."/>
            <person name="Fan B."/>
            <person name="Jiang Y."/>
            <person name="Adhikari A."/>
            <person name="Zheng C.-J."/>
            <person name="Schuster L."/>
            <person name="Cowan T.M."/>
            <person name="Smanski M.J."/>
            <person name="Chevrette M.G."/>
            <person name="De Carvalho L.P.S."/>
            <person name="Shen B."/>
        </authorList>
    </citation>
    <scope>NUCLEOTIDE SEQUENCE [LARGE SCALE GENOMIC DNA]</scope>
    <source>
        <strain evidence="3 4">NPDC015755</strain>
    </source>
</reference>
<dbReference type="Proteomes" id="UP001603013">
    <property type="component" value="Unassembled WGS sequence"/>
</dbReference>
<proteinExistence type="predicted"/>
<feature type="compositionally biased region" description="Basic residues" evidence="1">
    <location>
        <begin position="371"/>
        <end position="386"/>
    </location>
</feature>
<dbReference type="Pfam" id="PF01370">
    <property type="entry name" value="Epimerase"/>
    <property type="match status" value="1"/>
</dbReference>
<dbReference type="RefSeq" id="WP_391936132.1">
    <property type="nucleotide sequence ID" value="NZ_JBIBSM010000013.1"/>
</dbReference>
<accession>A0ABW6YGV6</accession>
<comment type="caution">
    <text evidence="3">The sequence shown here is derived from an EMBL/GenBank/DDBJ whole genome shotgun (WGS) entry which is preliminary data.</text>
</comment>
<evidence type="ECO:0000256" key="1">
    <source>
        <dbReference type="SAM" id="MobiDB-lite"/>
    </source>
</evidence>
<dbReference type="Gene3D" id="3.40.50.720">
    <property type="entry name" value="NAD(P)-binding Rossmann-like Domain"/>
    <property type="match status" value="1"/>
</dbReference>
<evidence type="ECO:0000313" key="3">
    <source>
        <dbReference type="EMBL" id="MFF8279079.1"/>
    </source>
</evidence>
<dbReference type="EMBL" id="JBIBSM010000013">
    <property type="protein sequence ID" value="MFF8279079.1"/>
    <property type="molecule type" value="Genomic_DNA"/>
</dbReference>
<protein>
    <submittedName>
        <fullName evidence="3">NAD-dependent epimerase/dehydratase family protein</fullName>
    </submittedName>
</protein>
<feature type="region of interest" description="Disordered" evidence="1">
    <location>
        <begin position="371"/>
        <end position="400"/>
    </location>
</feature>
<evidence type="ECO:0000313" key="4">
    <source>
        <dbReference type="Proteomes" id="UP001603013"/>
    </source>
</evidence>
<dbReference type="InterPro" id="IPR051783">
    <property type="entry name" value="NAD(P)-dependent_oxidoreduct"/>
</dbReference>
<dbReference type="InterPro" id="IPR001509">
    <property type="entry name" value="Epimerase_deHydtase"/>
</dbReference>
<dbReference type="InterPro" id="IPR036291">
    <property type="entry name" value="NAD(P)-bd_dom_sf"/>
</dbReference>
<evidence type="ECO:0000259" key="2">
    <source>
        <dbReference type="Pfam" id="PF01370"/>
    </source>
</evidence>
<dbReference type="SUPFAM" id="SSF51735">
    <property type="entry name" value="NAD(P)-binding Rossmann-fold domains"/>
    <property type="match status" value="1"/>
</dbReference>
<dbReference type="PANTHER" id="PTHR48079:SF6">
    <property type="entry name" value="NAD(P)-BINDING DOMAIN-CONTAINING PROTEIN-RELATED"/>
    <property type="match status" value="1"/>
</dbReference>
<feature type="domain" description="NAD-dependent epimerase/dehydratase" evidence="2">
    <location>
        <begin position="7"/>
        <end position="223"/>
    </location>
</feature>
<gene>
    <name evidence="3" type="ORF">ACF05T_23625</name>
</gene>